<dbReference type="Pfam" id="PF12854">
    <property type="entry name" value="PPR_1"/>
    <property type="match status" value="1"/>
</dbReference>
<proteinExistence type="inferred from homology"/>
<dbReference type="Proteomes" id="UP001180020">
    <property type="component" value="Unassembled WGS sequence"/>
</dbReference>
<gene>
    <name evidence="4" type="ORF">QJS10_CPA10g00681</name>
</gene>
<comment type="similarity">
    <text evidence="1">Belongs to the PPR family. P subfamily.</text>
</comment>
<keyword evidence="2" id="KW-0677">Repeat</keyword>
<dbReference type="EMBL" id="JAUJYO010000010">
    <property type="protein sequence ID" value="KAK1305601.1"/>
    <property type="molecule type" value="Genomic_DNA"/>
</dbReference>
<accession>A0AAV9DVB5</accession>
<keyword evidence="5" id="KW-1185">Reference proteome</keyword>
<feature type="repeat" description="PPR" evidence="3">
    <location>
        <begin position="320"/>
        <end position="354"/>
    </location>
</feature>
<sequence>MLCLTGVILKLLHQRSIPPLLRALSYLFSTQSTPLSSLPPPPRQPPPLSSQTHPLLFKEIFEIPSNHNPSSLHSLLLKLARSHNFSHSDSVLAHLLSSPSPSSSLPICVLSRLFCVYAESNRPDKALDTFHLLLRSGFHPIPTKLFNRLLSVLLSDPEYTNAALSLFESAETSYGLVLDTMSYNLMIHALSLEDKLSVACKLFNQMFKRQVMPDVETYRIMMQGMCKMRQFMSAVGLLEDMLNKGFVPDAQSYTTLLNGLCRRRKFREAYKLLCRMKVRGCNPNIVHYNTVIVGFCREGRSLDARKVITELMPSNGCLPDLVSYTMIINGLWRQGFLEEARRYLEEMVSKGLSPHFSTFHGLVRGFCNVGKYDEACGGDVGMWGCATL</sequence>
<feature type="repeat" description="PPR" evidence="3">
    <location>
        <begin position="249"/>
        <end position="283"/>
    </location>
</feature>
<feature type="repeat" description="PPR" evidence="3">
    <location>
        <begin position="214"/>
        <end position="248"/>
    </location>
</feature>
<dbReference type="PANTHER" id="PTHR47941">
    <property type="entry name" value="PENTATRICOPEPTIDE REPEAT-CONTAINING PROTEIN 3, MITOCHONDRIAL"/>
    <property type="match status" value="1"/>
</dbReference>
<dbReference type="PROSITE" id="PS51375">
    <property type="entry name" value="PPR"/>
    <property type="match status" value="5"/>
</dbReference>
<evidence type="ECO:0000256" key="1">
    <source>
        <dbReference type="ARBA" id="ARBA00007626"/>
    </source>
</evidence>
<organism evidence="4 5">
    <name type="scientific">Acorus calamus</name>
    <name type="common">Sweet flag</name>
    <dbReference type="NCBI Taxonomy" id="4465"/>
    <lineage>
        <taxon>Eukaryota</taxon>
        <taxon>Viridiplantae</taxon>
        <taxon>Streptophyta</taxon>
        <taxon>Embryophyta</taxon>
        <taxon>Tracheophyta</taxon>
        <taxon>Spermatophyta</taxon>
        <taxon>Magnoliopsida</taxon>
        <taxon>Liliopsida</taxon>
        <taxon>Acoraceae</taxon>
        <taxon>Acorus</taxon>
    </lineage>
</organism>
<dbReference type="NCBIfam" id="TIGR00756">
    <property type="entry name" value="PPR"/>
    <property type="match status" value="5"/>
</dbReference>
<evidence type="ECO:0000313" key="4">
    <source>
        <dbReference type="EMBL" id="KAK1305601.1"/>
    </source>
</evidence>
<evidence type="ECO:0008006" key="6">
    <source>
        <dbReference type="Google" id="ProtNLM"/>
    </source>
</evidence>
<feature type="repeat" description="PPR" evidence="3">
    <location>
        <begin position="179"/>
        <end position="213"/>
    </location>
</feature>
<evidence type="ECO:0000313" key="5">
    <source>
        <dbReference type="Proteomes" id="UP001180020"/>
    </source>
</evidence>
<name>A0AAV9DVB5_ACOCL</name>
<dbReference type="Pfam" id="PF13041">
    <property type="entry name" value="PPR_2"/>
    <property type="match status" value="2"/>
</dbReference>
<feature type="repeat" description="PPR" evidence="3">
    <location>
        <begin position="284"/>
        <end position="319"/>
    </location>
</feature>
<reference evidence="4" key="1">
    <citation type="journal article" date="2023" name="Nat. Commun.">
        <title>Diploid and tetraploid genomes of Acorus and the evolution of monocots.</title>
        <authorList>
            <person name="Ma L."/>
            <person name="Liu K.W."/>
            <person name="Li Z."/>
            <person name="Hsiao Y.Y."/>
            <person name="Qi Y."/>
            <person name="Fu T."/>
            <person name="Tang G.D."/>
            <person name="Zhang D."/>
            <person name="Sun W.H."/>
            <person name="Liu D.K."/>
            <person name="Li Y."/>
            <person name="Chen G.Z."/>
            <person name="Liu X.D."/>
            <person name="Liao X.Y."/>
            <person name="Jiang Y.T."/>
            <person name="Yu X."/>
            <person name="Hao Y."/>
            <person name="Huang J."/>
            <person name="Zhao X.W."/>
            <person name="Ke S."/>
            <person name="Chen Y.Y."/>
            <person name="Wu W.L."/>
            <person name="Hsu J.L."/>
            <person name="Lin Y.F."/>
            <person name="Huang M.D."/>
            <person name="Li C.Y."/>
            <person name="Huang L."/>
            <person name="Wang Z.W."/>
            <person name="Zhao X."/>
            <person name="Zhong W.Y."/>
            <person name="Peng D.H."/>
            <person name="Ahmad S."/>
            <person name="Lan S."/>
            <person name="Zhang J.S."/>
            <person name="Tsai W.C."/>
            <person name="Van de Peer Y."/>
            <person name="Liu Z.J."/>
        </authorList>
    </citation>
    <scope>NUCLEOTIDE SEQUENCE</scope>
    <source>
        <strain evidence="4">CP</strain>
    </source>
</reference>
<evidence type="ECO:0000256" key="2">
    <source>
        <dbReference type="ARBA" id="ARBA00022737"/>
    </source>
</evidence>
<comment type="caution">
    <text evidence="4">The sequence shown here is derived from an EMBL/GenBank/DDBJ whole genome shotgun (WGS) entry which is preliminary data.</text>
</comment>
<dbReference type="Gene3D" id="1.25.40.10">
    <property type="entry name" value="Tetratricopeptide repeat domain"/>
    <property type="match status" value="3"/>
</dbReference>
<dbReference type="AlphaFoldDB" id="A0AAV9DVB5"/>
<dbReference type="Pfam" id="PF01535">
    <property type="entry name" value="PPR"/>
    <property type="match status" value="1"/>
</dbReference>
<dbReference type="InterPro" id="IPR002885">
    <property type="entry name" value="PPR_rpt"/>
</dbReference>
<protein>
    <recommendedName>
        <fullName evidence="6">Pentatricopeptide repeat-containing protein</fullName>
    </recommendedName>
</protein>
<evidence type="ECO:0000256" key="3">
    <source>
        <dbReference type="PROSITE-ProRule" id="PRU00708"/>
    </source>
</evidence>
<reference evidence="4" key="2">
    <citation type="submission" date="2023-06" db="EMBL/GenBank/DDBJ databases">
        <authorList>
            <person name="Ma L."/>
            <person name="Liu K.-W."/>
            <person name="Li Z."/>
            <person name="Hsiao Y.-Y."/>
            <person name="Qi Y."/>
            <person name="Fu T."/>
            <person name="Tang G."/>
            <person name="Zhang D."/>
            <person name="Sun W.-H."/>
            <person name="Liu D.-K."/>
            <person name="Li Y."/>
            <person name="Chen G.-Z."/>
            <person name="Liu X.-D."/>
            <person name="Liao X.-Y."/>
            <person name="Jiang Y.-T."/>
            <person name="Yu X."/>
            <person name="Hao Y."/>
            <person name="Huang J."/>
            <person name="Zhao X.-W."/>
            <person name="Ke S."/>
            <person name="Chen Y.-Y."/>
            <person name="Wu W.-L."/>
            <person name="Hsu J.-L."/>
            <person name="Lin Y.-F."/>
            <person name="Huang M.-D."/>
            <person name="Li C.-Y."/>
            <person name="Huang L."/>
            <person name="Wang Z.-W."/>
            <person name="Zhao X."/>
            <person name="Zhong W.-Y."/>
            <person name="Peng D.-H."/>
            <person name="Ahmad S."/>
            <person name="Lan S."/>
            <person name="Zhang J.-S."/>
            <person name="Tsai W.-C."/>
            <person name="Van De Peer Y."/>
            <person name="Liu Z.-J."/>
        </authorList>
    </citation>
    <scope>NUCLEOTIDE SEQUENCE</scope>
    <source>
        <strain evidence="4">CP</strain>
        <tissue evidence="4">Leaves</tissue>
    </source>
</reference>
<dbReference type="InterPro" id="IPR011990">
    <property type="entry name" value="TPR-like_helical_dom_sf"/>
</dbReference>